<gene>
    <name evidence="1" type="ORF">XELAEV_18035752mg</name>
</gene>
<evidence type="ECO:0000313" key="1">
    <source>
        <dbReference type="EMBL" id="OCT72770.1"/>
    </source>
</evidence>
<evidence type="ECO:0000313" key="2">
    <source>
        <dbReference type="Proteomes" id="UP000694892"/>
    </source>
</evidence>
<dbReference type="Proteomes" id="UP000694892">
    <property type="component" value="Chromosome 7L"/>
</dbReference>
<dbReference type="EMBL" id="CM004478">
    <property type="protein sequence ID" value="OCT72770.1"/>
    <property type="molecule type" value="Genomic_DNA"/>
</dbReference>
<reference evidence="2" key="1">
    <citation type="journal article" date="2016" name="Nature">
        <title>Genome evolution in the allotetraploid frog Xenopus laevis.</title>
        <authorList>
            <person name="Session A.M."/>
            <person name="Uno Y."/>
            <person name="Kwon T."/>
            <person name="Chapman J.A."/>
            <person name="Toyoda A."/>
            <person name="Takahashi S."/>
            <person name="Fukui A."/>
            <person name="Hikosaka A."/>
            <person name="Suzuki A."/>
            <person name="Kondo M."/>
            <person name="van Heeringen S.J."/>
            <person name="Quigley I."/>
            <person name="Heinz S."/>
            <person name="Ogino H."/>
            <person name="Ochi H."/>
            <person name="Hellsten U."/>
            <person name="Lyons J.B."/>
            <person name="Simakov O."/>
            <person name="Putnam N."/>
            <person name="Stites J."/>
            <person name="Kuroki Y."/>
            <person name="Tanaka T."/>
            <person name="Michiue T."/>
            <person name="Watanabe M."/>
            <person name="Bogdanovic O."/>
            <person name="Lister R."/>
            <person name="Georgiou G."/>
            <person name="Paranjpe S.S."/>
            <person name="van Kruijsbergen I."/>
            <person name="Shu S."/>
            <person name="Carlson J."/>
            <person name="Kinoshita T."/>
            <person name="Ohta Y."/>
            <person name="Mawaribuchi S."/>
            <person name="Jenkins J."/>
            <person name="Grimwood J."/>
            <person name="Schmutz J."/>
            <person name="Mitros T."/>
            <person name="Mozaffari S.V."/>
            <person name="Suzuki Y."/>
            <person name="Haramoto Y."/>
            <person name="Yamamoto T.S."/>
            <person name="Takagi C."/>
            <person name="Heald R."/>
            <person name="Miller K."/>
            <person name="Haudenschild C."/>
            <person name="Kitzman J."/>
            <person name="Nakayama T."/>
            <person name="Izutsu Y."/>
            <person name="Robert J."/>
            <person name="Fortriede J."/>
            <person name="Burns K."/>
            <person name="Lotay V."/>
            <person name="Karimi K."/>
            <person name="Yasuoka Y."/>
            <person name="Dichmann D.S."/>
            <person name="Flajnik M.F."/>
            <person name="Houston D.W."/>
            <person name="Shendure J."/>
            <person name="DuPasquier L."/>
            <person name="Vize P.D."/>
            <person name="Zorn A.M."/>
            <person name="Ito M."/>
            <person name="Marcotte E.M."/>
            <person name="Wallingford J.B."/>
            <person name="Ito Y."/>
            <person name="Asashima M."/>
            <person name="Ueno N."/>
            <person name="Matsuda Y."/>
            <person name="Veenstra G.J."/>
            <person name="Fujiyama A."/>
            <person name="Harland R.M."/>
            <person name="Taira M."/>
            <person name="Rokhsar D.S."/>
        </authorList>
    </citation>
    <scope>NUCLEOTIDE SEQUENCE [LARGE SCALE GENOMIC DNA]</scope>
    <source>
        <strain evidence="2">J</strain>
    </source>
</reference>
<proteinExistence type="predicted"/>
<accession>A0A974HCD7</accession>
<sequence length="218" mass="24416">MCVDDPLRGVGTWKPGIASHSQEKENQAIMCLNDVSSPRSAYGSVASRTAQLVPHCWDQKNSNQKDLEDFSKATMKTQSTDVYRTCLLVISSGKNEKKDCSTTIRDRTQKKLFESKVPLRGISAWKSIEAFQEVEKAEEKLSSGDSAFGTDSCSETTEVDLETGLEGDKMEITHYNHQRIINWIMEVNAMLFFPQTRSSVSCPLTEQDTSIKIVYEGD</sequence>
<dbReference type="AlphaFoldDB" id="A0A974HCD7"/>
<organism evidence="1 2">
    <name type="scientific">Xenopus laevis</name>
    <name type="common">African clawed frog</name>
    <dbReference type="NCBI Taxonomy" id="8355"/>
    <lineage>
        <taxon>Eukaryota</taxon>
        <taxon>Metazoa</taxon>
        <taxon>Chordata</taxon>
        <taxon>Craniata</taxon>
        <taxon>Vertebrata</taxon>
        <taxon>Euteleostomi</taxon>
        <taxon>Amphibia</taxon>
        <taxon>Batrachia</taxon>
        <taxon>Anura</taxon>
        <taxon>Pipoidea</taxon>
        <taxon>Pipidae</taxon>
        <taxon>Xenopodinae</taxon>
        <taxon>Xenopus</taxon>
        <taxon>Xenopus</taxon>
    </lineage>
</organism>
<protein>
    <submittedName>
        <fullName evidence="1">Uncharacterized protein</fullName>
    </submittedName>
</protein>
<name>A0A974HCD7_XENLA</name>